<dbReference type="RefSeq" id="WP_330171437.1">
    <property type="nucleotide sequence ID" value="NZ_CP137080.1"/>
</dbReference>
<name>A0AAU0MI82_9MICO</name>
<dbReference type="AlphaFoldDB" id="A0AAU0MI82"/>
<evidence type="ECO:0000313" key="1">
    <source>
        <dbReference type="EMBL" id="WOQ70356.1"/>
    </source>
</evidence>
<reference evidence="1 2" key="1">
    <citation type="submission" date="2023-10" db="EMBL/GenBank/DDBJ databases">
        <title>Y20.</title>
        <authorList>
            <person name="Zhang G."/>
            <person name="Ding Y."/>
        </authorList>
    </citation>
    <scope>NUCLEOTIDE SEQUENCE [LARGE SCALE GENOMIC DNA]</scope>
    <source>
        <strain evidence="1 2">Y20</strain>
    </source>
</reference>
<dbReference type="KEGG" id="mliy:RYJ27_03860"/>
<evidence type="ECO:0000313" key="2">
    <source>
        <dbReference type="Proteomes" id="UP001329313"/>
    </source>
</evidence>
<dbReference type="EMBL" id="CP137080">
    <property type="protein sequence ID" value="WOQ70356.1"/>
    <property type="molecule type" value="Genomic_DNA"/>
</dbReference>
<proteinExistence type="predicted"/>
<gene>
    <name evidence="1" type="ORF">RYJ27_03860</name>
</gene>
<dbReference type="Proteomes" id="UP001329313">
    <property type="component" value="Chromosome"/>
</dbReference>
<accession>A0AAU0MI82</accession>
<keyword evidence="2" id="KW-1185">Reference proteome</keyword>
<organism evidence="1 2">
    <name type="scientific">Microbacterium limosum</name>
    <dbReference type="NCBI Taxonomy" id="3079935"/>
    <lineage>
        <taxon>Bacteria</taxon>
        <taxon>Bacillati</taxon>
        <taxon>Actinomycetota</taxon>
        <taxon>Actinomycetes</taxon>
        <taxon>Micrococcales</taxon>
        <taxon>Microbacteriaceae</taxon>
        <taxon>Microbacterium</taxon>
    </lineage>
</organism>
<protein>
    <submittedName>
        <fullName evidence="1">Uncharacterized protein</fullName>
    </submittedName>
</protein>
<sequence length="49" mass="5240">MGPRSLPLWLPAGMPGFMTRSNAAYRAAGERRAGLTRAKKRELLAALGA</sequence>